<dbReference type="GO" id="GO:0030473">
    <property type="term" value="P:nuclear migration along microtubule"/>
    <property type="evidence" value="ECO:0007669"/>
    <property type="project" value="TreeGrafter"/>
</dbReference>
<organism evidence="3 4">
    <name type="scientific">[Candida] arabinofermentans NRRL YB-2248</name>
    <dbReference type="NCBI Taxonomy" id="983967"/>
    <lineage>
        <taxon>Eukaryota</taxon>
        <taxon>Fungi</taxon>
        <taxon>Dikarya</taxon>
        <taxon>Ascomycota</taxon>
        <taxon>Saccharomycotina</taxon>
        <taxon>Pichiomycetes</taxon>
        <taxon>Pichiales</taxon>
        <taxon>Pichiaceae</taxon>
        <taxon>Ogataea</taxon>
        <taxon>Ogataea/Candida clade</taxon>
    </lineage>
</organism>
<reference evidence="4" key="1">
    <citation type="submission" date="2016-04" db="EMBL/GenBank/DDBJ databases">
        <title>Comparative genomics of biotechnologically important yeasts.</title>
        <authorList>
            <consortium name="DOE Joint Genome Institute"/>
            <person name="Riley R."/>
            <person name="Haridas S."/>
            <person name="Wolfe K.H."/>
            <person name="Lopes M.R."/>
            <person name="Hittinger C.T."/>
            <person name="Goker M."/>
            <person name="Salamov A."/>
            <person name="Wisecaver J."/>
            <person name="Long T.M."/>
            <person name="Aerts A.L."/>
            <person name="Barry K."/>
            <person name="Choi C."/>
            <person name="Clum A."/>
            <person name="Coughlan A.Y."/>
            <person name="Deshpande S."/>
            <person name="Douglass A.P."/>
            <person name="Hanson S.J."/>
            <person name="Klenk H.-P."/>
            <person name="Labutti K."/>
            <person name="Lapidus A."/>
            <person name="Lindquist E."/>
            <person name="Lipzen A."/>
            <person name="Meier-Kolthoff J.P."/>
            <person name="Ohm R.A."/>
            <person name="Otillar R.P."/>
            <person name="Pangilinan J."/>
            <person name="Peng Y."/>
            <person name="Rokas A."/>
            <person name="Rosa C.A."/>
            <person name="Scheuner C."/>
            <person name="Sibirny A.A."/>
            <person name="Slot J.C."/>
            <person name="Stielow J.B."/>
            <person name="Sun H."/>
            <person name="Kurtzman C.P."/>
            <person name="Blackwell M."/>
            <person name="Grigoriev I.V."/>
            <person name="Jeffries T.W."/>
        </authorList>
    </citation>
    <scope>NUCLEOTIDE SEQUENCE [LARGE SCALE GENOMIC DNA]</scope>
    <source>
        <strain evidence="4">NRRL YB-2248</strain>
    </source>
</reference>
<evidence type="ECO:0000256" key="2">
    <source>
        <dbReference type="SAM" id="MobiDB-lite"/>
    </source>
</evidence>
<dbReference type="InterPro" id="IPR013889">
    <property type="entry name" value="Karyogamy_KAR9"/>
</dbReference>
<evidence type="ECO:0008006" key="5">
    <source>
        <dbReference type="Google" id="ProtNLM"/>
    </source>
</evidence>
<gene>
    <name evidence="3" type="ORF">CANARDRAFT_25159</name>
</gene>
<dbReference type="GO" id="GO:0051293">
    <property type="term" value="P:establishment of spindle localization"/>
    <property type="evidence" value="ECO:0007669"/>
    <property type="project" value="TreeGrafter"/>
</dbReference>
<sequence length="755" mass="85796">MTHEGDSLPLSDIIKSSQAFGLVDELSYVESLIPELESTSSRLSLAKIERIIDDITAYFDSLHDLFSEIDEAAIEGKLSMNWIWKGRDEISSLNKRFEQCDQLVSTLLEQLENIMEETANDPRHDTILTKFSQICELTIEIKKYIIPYRKKISISNQFHELDSLILKSISSEIEECLKATKDVKEQRFLSPIRYTPKLKLETISQMMNNGSQINLKLPTFNKLDESLYHNFSALQKRLEPINAALMFVPQTLESYSELAKEHYPDSILNLIDKYENLVESYQKLREESNMLKHELIDYRWEEIFRTVVNEIEQSLRELEVQLNNNDFQQVDEIMNEYDLEESFDIFKRAIAEQLVKDTDTLQRHQELSAHYIELKDEFYMKQSRRLLNLKSEVSTTDSEPTLRNETCTSVISKKNDIRIKNGTAIIDCLQLKPIMIEHNPTSPQKKKVLGDISNSSSAGSDCSVKRNSRNIIQKLLHEIGNKENGFISAPDPIDIIVEDIGHLDVSDSISEKHESFNATNIFNSPDPFLTPSAKLNKKRATQHLVSPINEFTKPLKYVPLPVSHPLHTKKKQTPSPPQSIESLRVPKCPSKIPTRTSYNIYPSKIPLPVRSDSRLAILRSESKLSNVRSQSSMGICHRSSVTQESYSSNFTSGLDSADTRSKVERPQSRLERLGSTMSSKLGTKSPLVVTTTRCRTSMSTPYSHIQNLKMASSSGSLGTKLRAQSSMGTARGQLNFSRSRRICSSGDAKTTNIVS</sequence>
<accession>A0A1E4SV22</accession>
<keyword evidence="1" id="KW-0175">Coiled coil</keyword>
<feature type="coiled-coil region" evidence="1">
    <location>
        <begin position="267"/>
        <end position="294"/>
    </location>
</feature>
<keyword evidence="4" id="KW-1185">Reference proteome</keyword>
<dbReference type="STRING" id="983967.A0A1E4SV22"/>
<protein>
    <recommendedName>
        <fullName evidence="5">Karyogamy protein</fullName>
    </recommendedName>
</protein>
<dbReference type="Pfam" id="PF08580">
    <property type="entry name" value="KAR9"/>
    <property type="match status" value="1"/>
</dbReference>
<dbReference type="Proteomes" id="UP000094801">
    <property type="component" value="Unassembled WGS sequence"/>
</dbReference>
<dbReference type="GO" id="GO:0005938">
    <property type="term" value="C:cell cortex"/>
    <property type="evidence" value="ECO:0007669"/>
    <property type="project" value="TreeGrafter"/>
</dbReference>
<dbReference type="EMBL" id="KV453865">
    <property type="protein sequence ID" value="ODV83354.1"/>
    <property type="molecule type" value="Genomic_DNA"/>
</dbReference>
<dbReference type="GO" id="GO:0031578">
    <property type="term" value="P:mitotic spindle orientation checkpoint signaling"/>
    <property type="evidence" value="ECO:0007669"/>
    <property type="project" value="TreeGrafter"/>
</dbReference>
<evidence type="ECO:0000313" key="4">
    <source>
        <dbReference type="Proteomes" id="UP000094801"/>
    </source>
</evidence>
<feature type="region of interest" description="Disordered" evidence="2">
    <location>
        <begin position="647"/>
        <end position="672"/>
    </location>
</feature>
<feature type="region of interest" description="Disordered" evidence="2">
    <location>
        <begin position="565"/>
        <end position="588"/>
    </location>
</feature>
<dbReference type="AlphaFoldDB" id="A0A1E4SV22"/>
<dbReference type="OrthoDB" id="5559380at2759"/>
<dbReference type="PANTHER" id="PTHR37271">
    <property type="entry name" value="KARYOGAMY PROTEIN KAR9"/>
    <property type="match status" value="1"/>
</dbReference>
<proteinExistence type="predicted"/>
<dbReference type="GO" id="GO:0043332">
    <property type="term" value="C:mating projection tip"/>
    <property type="evidence" value="ECO:0007669"/>
    <property type="project" value="TreeGrafter"/>
</dbReference>
<name>A0A1E4SV22_9ASCO</name>
<dbReference type="PANTHER" id="PTHR37271:SF1">
    <property type="entry name" value="KARYOGAMY PROTEIN KAR9"/>
    <property type="match status" value="1"/>
</dbReference>
<feature type="compositionally biased region" description="Basic and acidic residues" evidence="2">
    <location>
        <begin position="657"/>
        <end position="672"/>
    </location>
</feature>
<evidence type="ECO:0000256" key="1">
    <source>
        <dbReference type="SAM" id="Coils"/>
    </source>
</evidence>
<evidence type="ECO:0000313" key="3">
    <source>
        <dbReference type="EMBL" id="ODV83354.1"/>
    </source>
</evidence>
<dbReference type="GO" id="GO:0005816">
    <property type="term" value="C:spindle pole body"/>
    <property type="evidence" value="ECO:0007669"/>
    <property type="project" value="TreeGrafter"/>
</dbReference>